<name>A0A2W5MYY5_9BACT</name>
<dbReference type="EC" id="2.8.1.13" evidence="9"/>
<evidence type="ECO:0000313" key="13">
    <source>
        <dbReference type="Proteomes" id="UP000249417"/>
    </source>
</evidence>
<keyword evidence="4 9" id="KW-0547">Nucleotide-binding</keyword>
<dbReference type="InterPro" id="IPR004506">
    <property type="entry name" value="MnmA-like"/>
</dbReference>
<dbReference type="GO" id="GO:0002143">
    <property type="term" value="P:tRNA wobble position uridine thiolation"/>
    <property type="evidence" value="ECO:0007669"/>
    <property type="project" value="TreeGrafter"/>
</dbReference>
<dbReference type="Gene3D" id="2.40.30.10">
    <property type="entry name" value="Translation factors"/>
    <property type="match status" value="1"/>
</dbReference>
<dbReference type="AlphaFoldDB" id="A0A2W5MYY5"/>
<evidence type="ECO:0000313" key="12">
    <source>
        <dbReference type="EMBL" id="PZQ46406.1"/>
    </source>
</evidence>
<feature type="active site" description="Nucleophile" evidence="9">
    <location>
        <position position="115"/>
    </location>
</feature>
<dbReference type="Gene3D" id="2.30.30.280">
    <property type="entry name" value="Adenine nucleotide alpha hydrolases-like domains"/>
    <property type="match status" value="1"/>
</dbReference>
<keyword evidence="3 9" id="KW-0819">tRNA processing</keyword>
<accession>A0A2W5MYY5</accession>
<feature type="binding site" evidence="9">
    <location>
        <position position="139"/>
    </location>
    <ligand>
        <name>ATP</name>
        <dbReference type="ChEBI" id="CHEBI:30616"/>
    </ligand>
</feature>
<feature type="site" description="Interaction with tRNA" evidence="9">
    <location>
        <position position="140"/>
    </location>
</feature>
<feature type="region of interest" description="Interaction with tRNA" evidence="9">
    <location>
        <begin position="163"/>
        <end position="165"/>
    </location>
</feature>
<evidence type="ECO:0000256" key="1">
    <source>
        <dbReference type="ARBA" id="ARBA00022555"/>
    </source>
</evidence>
<proteinExistence type="inferred from homology"/>
<sequence>MTTVNSMGFDKPEKETRVVVAMSGGVDSSVTAALLHEQGYDVVGVTLQLYDYGAAVAKKGACCAGQDIYDAKRVAEKLGFPHYVLNYEDNFKESVIDGFVESYLQGETPIPCVQCNQTVKFRDLLKVAKDLGADCMATGHYIRRIVNPLTGQAELHRATDVTKDQSYFLFATTQEQLDFLRFPLGIWDKSVTREHAERFNLVNAAKPDSQDICFVPNGDYAAVVKKIAPQAALEGNIVHLDGRVLGTHTGIVNYTIGQRKGLGIGGGHNDSNDPFYVVKIDPVSNQVIVGPKEALARDIVYIKNANWLSSIKPEGEMVQIKLRSMTRAVDAMVHARDGNMAEIHLLEPQYGVSPGQAAVCYAGNRVLGGGWIAGSDNRAMPLTVGGTAPILASRAA</sequence>
<dbReference type="Pfam" id="PF03054">
    <property type="entry name" value="tRNA_Me_trans"/>
    <property type="match status" value="1"/>
</dbReference>
<dbReference type="PANTHER" id="PTHR11933:SF5">
    <property type="entry name" value="MITOCHONDRIAL TRNA-SPECIFIC 2-THIOURIDYLASE 1"/>
    <property type="match status" value="1"/>
</dbReference>
<feature type="domain" description="tRNA-specific 2-thiouridylase MnmA-like central" evidence="11">
    <location>
        <begin position="224"/>
        <end position="290"/>
    </location>
</feature>
<comment type="catalytic activity">
    <reaction evidence="8 9">
        <text>S-sulfanyl-L-cysteinyl-[protein] + uridine(34) in tRNA + AH2 + ATP = 2-thiouridine(34) in tRNA + L-cysteinyl-[protein] + A + AMP + diphosphate + H(+)</text>
        <dbReference type="Rhea" id="RHEA:47032"/>
        <dbReference type="Rhea" id="RHEA-COMP:10131"/>
        <dbReference type="Rhea" id="RHEA-COMP:11726"/>
        <dbReference type="Rhea" id="RHEA-COMP:11727"/>
        <dbReference type="Rhea" id="RHEA-COMP:11728"/>
        <dbReference type="ChEBI" id="CHEBI:13193"/>
        <dbReference type="ChEBI" id="CHEBI:15378"/>
        <dbReference type="ChEBI" id="CHEBI:17499"/>
        <dbReference type="ChEBI" id="CHEBI:29950"/>
        <dbReference type="ChEBI" id="CHEBI:30616"/>
        <dbReference type="ChEBI" id="CHEBI:33019"/>
        <dbReference type="ChEBI" id="CHEBI:61963"/>
        <dbReference type="ChEBI" id="CHEBI:65315"/>
        <dbReference type="ChEBI" id="CHEBI:87170"/>
        <dbReference type="ChEBI" id="CHEBI:456215"/>
        <dbReference type="EC" id="2.8.1.13"/>
    </reaction>
</comment>
<gene>
    <name evidence="9" type="primary">mnmA</name>
    <name evidence="12" type="ORF">DI551_05190</name>
</gene>
<dbReference type="Pfam" id="PF20259">
    <property type="entry name" value="tRNA_Me_trans_M"/>
    <property type="match status" value="1"/>
</dbReference>
<evidence type="ECO:0000259" key="10">
    <source>
        <dbReference type="Pfam" id="PF20258"/>
    </source>
</evidence>
<dbReference type="GO" id="GO:0005737">
    <property type="term" value="C:cytoplasm"/>
    <property type="evidence" value="ECO:0007669"/>
    <property type="project" value="UniProtKB-SubCell"/>
</dbReference>
<dbReference type="FunFam" id="3.40.50.620:FF:000115">
    <property type="entry name" value="tRNA-specific 2-thiouridylase MnmA"/>
    <property type="match status" value="1"/>
</dbReference>
<dbReference type="InterPro" id="IPR014729">
    <property type="entry name" value="Rossmann-like_a/b/a_fold"/>
</dbReference>
<dbReference type="FunFam" id="2.30.30.280:FF:000001">
    <property type="entry name" value="tRNA-specific 2-thiouridylase MnmA"/>
    <property type="match status" value="1"/>
</dbReference>
<dbReference type="NCBIfam" id="NF001138">
    <property type="entry name" value="PRK00143.1"/>
    <property type="match status" value="1"/>
</dbReference>
<evidence type="ECO:0000256" key="4">
    <source>
        <dbReference type="ARBA" id="ARBA00022741"/>
    </source>
</evidence>
<dbReference type="InterPro" id="IPR046884">
    <property type="entry name" value="MnmA-like_central"/>
</dbReference>
<dbReference type="InterPro" id="IPR023382">
    <property type="entry name" value="MnmA-like_central_sf"/>
</dbReference>
<dbReference type="GO" id="GO:0000049">
    <property type="term" value="F:tRNA binding"/>
    <property type="evidence" value="ECO:0007669"/>
    <property type="project" value="UniProtKB-KW"/>
</dbReference>
<keyword evidence="5 9" id="KW-0067">ATP-binding</keyword>
<evidence type="ECO:0000256" key="2">
    <source>
        <dbReference type="ARBA" id="ARBA00022679"/>
    </source>
</evidence>
<organism evidence="12 13">
    <name type="scientific">Micavibrio aeruginosavorus</name>
    <dbReference type="NCBI Taxonomy" id="349221"/>
    <lineage>
        <taxon>Bacteria</taxon>
        <taxon>Pseudomonadati</taxon>
        <taxon>Bdellovibrionota</taxon>
        <taxon>Bdellovibrionia</taxon>
        <taxon>Bdellovibrionales</taxon>
        <taxon>Pseudobdellovibrionaceae</taxon>
        <taxon>Micavibrio</taxon>
    </lineage>
</organism>
<evidence type="ECO:0000256" key="8">
    <source>
        <dbReference type="ARBA" id="ARBA00051542"/>
    </source>
</evidence>
<comment type="caution">
    <text evidence="12">The sequence shown here is derived from an EMBL/GenBank/DDBJ whole genome shotgun (WGS) entry which is preliminary data.</text>
</comment>
<dbReference type="GO" id="GO:0005524">
    <property type="term" value="F:ATP binding"/>
    <property type="evidence" value="ECO:0007669"/>
    <property type="project" value="UniProtKB-KW"/>
</dbReference>
<comment type="subcellular location">
    <subcellularLocation>
        <location evidence="9">Cytoplasm</location>
    </subcellularLocation>
</comment>
<evidence type="ECO:0000256" key="6">
    <source>
        <dbReference type="ARBA" id="ARBA00022884"/>
    </source>
</evidence>
<keyword evidence="9" id="KW-0963">Cytoplasm</keyword>
<dbReference type="PANTHER" id="PTHR11933">
    <property type="entry name" value="TRNA 5-METHYLAMINOMETHYL-2-THIOURIDYLATE -METHYLTRANSFERASE"/>
    <property type="match status" value="1"/>
</dbReference>
<dbReference type="Gene3D" id="3.40.50.620">
    <property type="entry name" value="HUPs"/>
    <property type="match status" value="1"/>
</dbReference>
<reference evidence="12 13" key="1">
    <citation type="submission" date="2017-08" db="EMBL/GenBank/DDBJ databases">
        <title>Infants hospitalized years apart are colonized by the same room-sourced microbial strains.</title>
        <authorList>
            <person name="Brooks B."/>
            <person name="Olm M.R."/>
            <person name="Firek B.A."/>
            <person name="Baker R."/>
            <person name="Thomas B.C."/>
            <person name="Morowitz M.J."/>
            <person name="Banfield J.F."/>
        </authorList>
    </citation>
    <scope>NUCLEOTIDE SEQUENCE [LARGE SCALE GENOMIC DNA]</scope>
    <source>
        <strain evidence="12">S2_005_002_R2_29</strain>
    </source>
</reference>
<dbReference type="CDD" id="cd01998">
    <property type="entry name" value="MnmA_TRMU-like"/>
    <property type="match status" value="1"/>
</dbReference>
<dbReference type="Pfam" id="PF20258">
    <property type="entry name" value="tRNA_Me_trans_C"/>
    <property type="match status" value="1"/>
</dbReference>
<keyword evidence="2 9" id="KW-0808">Transferase</keyword>
<evidence type="ECO:0000256" key="7">
    <source>
        <dbReference type="ARBA" id="ARBA00023157"/>
    </source>
</evidence>
<feature type="site" description="Interaction with tRNA" evidence="9">
    <location>
        <position position="356"/>
    </location>
</feature>
<feature type="binding site" evidence="9">
    <location>
        <begin position="21"/>
        <end position="28"/>
    </location>
    <ligand>
        <name>ATP</name>
        <dbReference type="ChEBI" id="CHEBI:30616"/>
    </ligand>
</feature>
<dbReference type="InterPro" id="IPR046885">
    <property type="entry name" value="MnmA-like_C"/>
</dbReference>
<dbReference type="Proteomes" id="UP000249417">
    <property type="component" value="Unassembled WGS sequence"/>
</dbReference>
<feature type="domain" description="tRNA-specific 2-thiouridylase MnmA-like C-terminal" evidence="10">
    <location>
        <begin position="298"/>
        <end position="372"/>
    </location>
</feature>
<keyword evidence="1 9" id="KW-0820">tRNA-binding</keyword>
<feature type="active site" description="Cysteine persulfide intermediate" evidence="9">
    <location>
        <position position="213"/>
    </location>
</feature>
<dbReference type="EMBL" id="QFQB01000027">
    <property type="protein sequence ID" value="PZQ46406.1"/>
    <property type="molecule type" value="Genomic_DNA"/>
</dbReference>
<comment type="caution">
    <text evidence="9">Lacks conserved residue(s) required for the propagation of feature annotation.</text>
</comment>
<evidence type="ECO:0000256" key="3">
    <source>
        <dbReference type="ARBA" id="ARBA00022694"/>
    </source>
</evidence>
<dbReference type="NCBIfam" id="TIGR00420">
    <property type="entry name" value="trmU"/>
    <property type="match status" value="1"/>
</dbReference>
<dbReference type="HAMAP" id="MF_00144">
    <property type="entry name" value="tRNA_thiouridyl_MnmA"/>
    <property type="match status" value="1"/>
</dbReference>
<keyword evidence="7" id="KW-1015">Disulfide bond</keyword>
<dbReference type="GO" id="GO:0103016">
    <property type="term" value="F:tRNA-uridine 2-sulfurtransferase activity"/>
    <property type="evidence" value="ECO:0007669"/>
    <property type="project" value="UniProtKB-EC"/>
</dbReference>
<comment type="function">
    <text evidence="9">Catalyzes the 2-thiolation of uridine at the wobble position (U34) of tRNA, leading to the formation of s(2)U34.</text>
</comment>
<keyword evidence="6 9" id="KW-0694">RNA-binding</keyword>
<evidence type="ECO:0000256" key="9">
    <source>
        <dbReference type="HAMAP-Rule" id="MF_00144"/>
    </source>
</evidence>
<dbReference type="SUPFAM" id="SSF52402">
    <property type="entry name" value="Adenine nucleotide alpha hydrolases-like"/>
    <property type="match status" value="1"/>
</dbReference>
<protein>
    <recommendedName>
        <fullName evidence="9">tRNA-specific 2-thiouridylase MnmA</fullName>
        <ecNumber evidence="9">2.8.1.13</ecNumber>
    </recommendedName>
</protein>
<feature type="binding site" evidence="9">
    <location>
        <position position="47"/>
    </location>
    <ligand>
        <name>ATP</name>
        <dbReference type="ChEBI" id="CHEBI:30616"/>
    </ligand>
</feature>
<evidence type="ECO:0000259" key="11">
    <source>
        <dbReference type="Pfam" id="PF20259"/>
    </source>
</evidence>
<comment type="similarity">
    <text evidence="9">Belongs to the MnmA/TRMU family.</text>
</comment>
<evidence type="ECO:0000256" key="5">
    <source>
        <dbReference type="ARBA" id="ARBA00022840"/>
    </source>
</evidence>